<evidence type="ECO:0000256" key="6">
    <source>
        <dbReference type="SAM" id="MobiDB-lite"/>
    </source>
</evidence>
<dbReference type="OrthoDB" id="9810303at2"/>
<sequence>MARKVKRMVTSRYSATISFLFTRYSQYGRFMLAGLLNTAIDLVALNLLLWIWPSTSLWRLLFYNMLAYAAGMLCSFHVHKRWTFATRTATTMRQVMRFSCVMGLSFLCTNVILGLAIYCLSLYALTDPFWLNLARLASLGGAAVLSFTGMSTWAFRQRSCALALQPPVSPRLLMVPPGISVFVYASEQAAKVREALVAICKTLGSWEVDFELFVLAQEDQAQMAEIVASFAQQTKHVHLIYLAQMQDREMALRAASKELTLVMDICSSSHLAELVRFLPLIEEHEAVLGYRSPHTWRCGLVLRIWRQLIYLMFGMVVKDIKCPFKLFRTEALQAQSCQASAAIGDLEILYKLCRAGGTYTEVALCQLPAESRESQHINPFKLLRELYEMLGYAYRCYEAEHCLPPAPARPVLTTAFLSPKQRQKSKKDPIFLSPSAHSLQTALPHSQH</sequence>
<name>A0A4V0Z001_KTERU</name>
<keyword evidence="3 7" id="KW-0812">Transmembrane</keyword>
<proteinExistence type="inferred from homology"/>
<evidence type="ECO:0000256" key="2">
    <source>
        <dbReference type="ARBA" id="ARBA00009399"/>
    </source>
</evidence>
<feature type="compositionally biased region" description="Polar residues" evidence="6">
    <location>
        <begin position="435"/>
        <end position="448"/>
    </location>
</feature>
<organism evidence="9 10">
    <name type="scientific">Ktedonosporobacter rubrisoli</name>
    <dbReference type="NCBI Taxonomy" id="2509675"/>
    <lineage>
        <taxon>Bacteria</taxon>
        <taxon>Bacillati</taxon>
        <taxon>Chloroflexota</taxon>
        <taxon>Ktedonobacteria</taxon>
        <taxon>Ktedonobacterales</taxon>
        <taxon>Ktedonosporobacteraceae</taxon>
        <taxon>Ktedonosporobacter</taxon>
    </lineage>
</organism>
<keyword evidence="5 7" id="KW-0472">Membrane</keyword>
<accession>A0A4V0Z001</accession>
<comment type="similarity">
    <text evidence="2">Belongs to the GtrA family.</text>
</comment>
<feature type="region of interest" description="Disordered" evidence="6">
    <location>
        <begin position="419"/>
        <end position="448"/>
    </location>
</feature>
<reference evidence="9 10" key="1">
    <citation type="submission" date="2019-01" db="EMBL/GenBank/DDBJ databases">
        <title>Ktedonosporobacter rubrisoli SCAWS-G2.</title>
        <authorList>
            <person name="Huang Y."/>
            <person name="Yan B."/>
        </authorList>
    </citation>
    <scope>NUCLEOTIDE SEQUENCE [LARGE SCALE GENOMIC DNA]</scope>
    <source>
        <strain evidence="9 10">SCAWS-G2</strain>
    </source>
</reference>
<dbReference type="EMBL" id="CP035758">
    <property type="protein sequence ID" value="QBD81501.1"/>
    <property type="molecule type" value="Genomic_DNA"/>
</dbReference>
<dbReference type="PANTHER" id="PTHR38459">
    <property type="entry name" value="PROPHAGE BACTOPRENOL-LINKED GLUCOSE TRANSLOCASE HOMOLOG"/>
    <property type="match status" value="1"/>
</dbReference>
<feature type="transmembrane region" description="Helical" evidence="7">
    <location>
        <begin position="136"/>
        <end position="155"/>
    </location>
</feature>
<dbReference type="KEGG" id="kbs:EPA93_38240"/>
<dbReference type="Proteomes" id="UP000290365">
    <property type="component" value="Chromosome"/>
</dbReference>
<gene>
    <name evidence="9" type="ORF">EPA93_38240</name>
</gene>
<dbReference type="InterPro" id="IPR051401">
    <property type="entry name" value="GtrA_CellWall_Glycosyl"/>
</dbReference>
<evidence type="ECO:0000256" key="1">
    <source>
        <dbReference type="ARBA" id="ARBA00004141"/>
    </source>
</evidence>
<dbReference type="PANTHER" id="PTHR38459:SF1">
    <property type="entry name" value="PROPHAGE BACTOPRENOL-LINKED GLUCOSE TRANSLOCASE HOMOLOG"/>
    <property type="match status" value="1"/>
</dbReference>
<dbReference type="InterPro" id="IPR007267">
    <property type="entry name" value="GtrA_DPMS_TM"/>
</dbReference>
<protein>
    <recommendedName>
        <fullName evidence="8">GtrA/DPMS transmembrane domain-containing protein</fullName>
    </recommendedName>
</protein>
<feature type="transmembrane region" description="Helical" evidence="7">
    <location>
        <begin position="30"/>
        <end position="52"/>
    </location>
</feature>
<evidence type="ECO:0000313" key="10">
    <source>
        <dbReference type="Proteomes" id="UP000290365"/>
    </source>
</evidence>
<evidence type="ECO:0000256" key="7">
    <source>
        <dbReference type="SAM" id="Phobius"/>
    </source>
</evidence>
<evidence type="ECO:0000256" key="5">
    <source>
        <dbReference type="ARBA" id="ARBA00023136"/>
    </source>
</evidence>
<evidence type="ECO:0000256" key="3">
    <source>
        <dbReference type="ARBA" id="ARBA00022692"/>
    </source>
</evidence>
<dbReference type="GO" id="GO:0005886">
    <property type="term" value="C:plasma membrane"/>
    <property type="evidence" value="ECO:0007669"/>
    <property type="project" value="TreeGrafter"/>
</dbReference>
<keyword evidence="10" id="KW-1185">Reference proteome</keyword>
<evidence type="ECO:0000256" key="4">
    <source>
        <dbReference type="ARBA" id="ARBA00022989"/>
    </source>
</evidence>
<feature type="transmembrane region" description="Helical" evidence="7">
    <location>
        <begin position="58"/>
        <end position="78"/>
    </location>
</feature>
<evidence type="ECO:0000259" key="8">
    <source>
        <dbReference type="Pfam" id="PF04138"/>
    </source>
</evidence>
<evidence type="ECO:0000313" key="9">
    <source>
        <dbReference type="EMBL" id="QBD81501.1"/>
    </source>
</evidence>
<dbReference type="Pfam" id="PF04138">
    <property type="entry name" value="GtrA_DPMS_TM"/>
    <property type="match status" value="1"/>
</dbReference>
<dbReference type="GO" id="GO:0000271">
    <property type="term" value="P:polysaccharide biosynthetic process"/>
    <property type="evidence" value="ECO:0007669"/>
    <property type="project" value="InterPro"/>
</dbReference>
<keyword evidence="4 7" id="KW-1133">Transmembrane helix</keyword>
<feature type="transmembrane region" description="Helical" evidence="7">
    <location>
        <begin position="98"/>
        <end position="124"/>
    </location>
</feature>
<comment type="subcellular location">
    <subcellularLocation>
        <location evidence="1">Membrane</location>
        <topology evidence="1">Multi-pass membrane protein</topology>
    </subcellularLocation>
</comment>
<dbReference type="AlphaFoldDB" id="A0A4V0Z001"/>
<feature type="domain" description="GtrA/DPMS transmembrane" evidence="8">
    <location>
        <begin position="29"/>
        <end position="155"/>
    </location>
</feature>